<name>A0AA88D9G3_FICCA</name>
<sequence>MGSLQSPPRPVTPPPSPDNSSSQNRVFAAFRFREAPGPGLNMSIRIECYDPSHNTWNYVTSIPGLIENHGLKDFAMVSLDGSILIIGGILFHQFKAQTSSEDEPNSPAEEDVRVLPSVLRYNVRTDQWSKCASLAIPRYDFAYVVCDNKIYVAGGKSTLSSATGVSSAEVYEPGLDEWTPLPDMSTLRYKCVGVTWEGKIHVVGGFAVKEGSGTNPLNFTAERSSAEVYNMQDQKWDLVARMWQLDIPPNQIVAINGRLLSSGDCLKVWKGHVEAYDWEQKIWNEVEGSGLQTLNWPISNPNSNNEMSRALVQQLYLTIAPIGKFLYFLAGYRMDGETPRTKSIVHRFDTSATNNAWTSFEPMEEEGEKLLCSHCCTVQLS</sequence>
<dbReference type="Gene3D" id="2.120.10.80">
    <property type="entry name" value="Kelch-type beta propeller"/>
    <property type="match status" value="1"/>
</dbReference>
<dbReference type="PANTHER" id="PTHR47365">
    <property type="entry name" value="PLANT PROTEIN, PUTATIVE-RELATED"/>
    <property type="match status" value="1"/>
</dbReference>
<feature type="region of interest" description="Disordered" evidence="1">
    <location>
        <begin position="1"/>
        <end position="23"/>
    </location>
</feature>
<comment type="caution">
    <text evidence="2">The sequence shown here is derived from an EMBL/GenBank/DDBJ whole genome shotgun (WGS) entry which is preliminary data.</text>
</comment>
<keyword evidence="3" id="KW-1185">Reference proteome</keyword>
<dbReference type="Pfam" id="PF01344">
    <property type="entry name" value="Kelch_1"/>
    <property type="match status" value="1"/>
</dbReference>
<dbReference type="InterPro" id="IPR006652">
    <property type="entry name" value="Kelch_1"/>
</dbReference>
<dbReference type="SMART" id="SM00612">
    <property type="entry name" value="Kelch"/>
    <property type="match status" value="2"/>
</dbReference>
<dbReference type="InterPro" id="IPR015915">
    <property type="entry name" value="Kelch-typ_b-propeller"/>
</dbReference>
<dbReference type="Proteomes" id="UP001187192">
    <property type="component" value="Unassembled WGS sequence"/>
</dbReference>
<accession>A0AA88D9G3</accession>
<evidence type="ECO:0000313" key="3">
    <source>
        <dbReference type="Proteomes" id="UP001187192"/>
    </source>
</evidence>
<protein>
    <submittedName>
        <fullName evidence="2">Uncharacterized protein</fullName>
    </submittedName>
</protein>
<proteinExistence type="predicted"/>
<dbReference type="SUPFAM" id="SSF117281">
    <property type="entry name" value="Kelch motif"/>
    <property type="match status" value="1"/>
</dbReference>
<reference evidence="2" key="1">
    <citation type="submission" date="2023-07" db="EMBL/GenBank/DDBJ databases">
        <title>draft genome sequence of fig (Ficus carica).</title>
        <authorList>
            <person name="Takahashi T."/>
            <person name="Nishimura K."/>
        </authorList>
    </citation>
    <scope>NUCLEOTIDE SEQUENCE</scope>
</reference>
<evidence type="ECO:0000256" key="1">
    <source>
        <dbReference type="SAM" id="MobiDB-lite"/>
    </source>
</evidence>
<dbReference type="PANTHER" id="PTHR47365:SF1">
    <property type="entry name" value="F-BOX_KELCH-REPEAT PROTEIN"/>
    <property type="match status" value="1"/>
</dbReference>
<evidence type="ECO:0000313" key="2">
    <source>
        <dbReference type="EMBL" id="GMN50873.1"/>
    </source>
</evidence>
<dbReference type="AlphaFoldDB" id="A0AA88D9G3"/>
<organism evidence="2 3">
    <name type="scientific">Ficus carica</name>
    <name type="common">Common fig</name>
    <dbReference type="NCBI Taxonomy" id="3494"/>
    <lineage>
        <taxon>Eukaryota</taxon>
        <taxon>Viridiplantae</taxon>
        <taxon>Streptophyta</taxon>
        <taxon>Embryophyta</taxon>
        <taxon>Tracheophyta</taxon>
        <taxon>Spermatophyta</taxon>
        <taxon>Magnoliopsida</taxon>
        <taxon>eudicotyledons</taxon>
        <taxon>Gunneridae</taxon>
        <taxon>Pentapetalae</taxon>
        <taxon>rosids</taxon>
        <taxon>fabids</taxon>
        <taxon>Rosales</taxon>
        <taxon>Moraceae</taxon>
        <taxon>Ficeae</taxon>
        <taxon>Ficus</taxon>
    </lineage>
</organism>
<gene>
    <name evidence="2" type="ORF">TIFTF001_020032</name>
</gene>
<dbReference type="EMBL" id="BTGU01000035">
    <property type="protein sequence ID" value="GMN50873.1"/>
    <property type="molecule type" value="Genomic_DNA"/>
</dbReference>
<feature type="compositionally biased region" description="Pro residues" evidence="1">
    <location>
        <begin position="7"/>
        <end position="17"/>
    </location>
</feature>